<dbReference type="InterPro" id="IPR013094">
    <property type="entry name" value="AB_hydrolase_3"/>
</dbReference>
<keyword evidence="4" id="KW-1185">Reference proteome</keyword>
<dbReference type="RefSeq" id="WP_150418186.1">
    <property type="nucleotide sequence ID" value="NZ_VYRZ01000001.1"/>
</dbReference>
<dbReference type="AlphaFoldDB" id="A0A5J5IXL6"/>
<dbReference type="Gene3D" id="3.40.50.1820">
    <property type="entry name" value="alpha/beta hydrolase"/>
    <property type="match status" value="1"/>
</dbReference>
<comment type="caution">
    <text evidence="3">The sequence shown here is derived from an EMBL/GenBank/DDBJ whole genome shotgun (WGS) entry which is preliminary data.</text>
</comment>
<evidence type="ECO:0000313" key="3">
    <source>
        <dbReference type="EMBL" id="KAA9089555.1"/>
    </source>
</evidence>
<dbReference type="EMBL" id="VYRZ01000001">
    <property type="protein sequence ID" value="KAA9089555.1"/>
    <property type="molecule type" value="Genomic_DNA"/>
</dbReference>
<organism evidence="3 4">
    <name type="scientific">Microbacterium radiodurans</name>
    <dbReference type="NCBI Taxonomy" id="661398"/>
    <lineage>
        <taxon>Bacteria</taxon>
        <taxon>Bacillati</taxon>
        <taxon>Actinomycetota</taxon>
        <taxon>Actinomycetes</taxon>
        <taxon>Micrococcales</taxon>
        <taxon>Microbacteriaceae</taxon>
        <taxon>Microbacterium</taxon>
    </lineage>
</organism>
<name>A0A5J5IXL6_9MICO</name>
<dbReference type="InterPro" id="IPR050300">
    <property type="entry name" value="GDXG_lipolytic_enzyme"/>
</dbReference>
<protein>
    <submittedName>
        <fullName evidence="3">Alpha/beta hydrolase</fullName>
    </submittedName>
</protein>
<accession>A0A5J5IXL6</accession>
<dbReference type="InterPro" id="IPR029058">
    <property type="entry name" value="AB_hydrolase_fold"/>
</dbReference>
<keyword evidence="1 3" id="KW-0378">Hydrolase</keyword>
<dbReference type="OrthoDB" id="3181909at2"/>
<dbReference type="PANTHER" id="PTHR48081:SF8">
    <property type="entry name" value="ALPHA_BETA HYDROLASE FOLD-3 DOMAIN-CONTAINING PROTEIN-RELATED"/>
    <property type="match status" value="1"/>
</dbReference>
<dbReference type="GO" id="GO:0016787">
    <property type="term" value="F:hydrolase activity"/>
    <property type="evidence" value="ECO:0007669"/>
    <property type="project" value="UniProtKB-KW"/>
</dbReference>
<evidence type="ECO:0000256" key="1">
    <source>
        <dbReference type="ARBA" id="ARBA00022801"/>
    </source>
</evidence>
<dbReference type="SUPFAM" id="SSF53474">
    <property type="entry name" value="alpha/beta-Hydrolases"/>
    <property type="match status" value="1"/>
</dbReference>
<evidence type="ECO:0000313" key="4">
    <source>
        <dbReference type="Proteomes" id="UP000327039"/>
    </source>
</evidence>
<gene>
    <name evidence="3" type="ORF">F6B42_03495</name>
</gene>
<reference evidence="4" key="1">
    <citation type="submission" date="2019-09" db="EMBL/GenBank/DDBJ databases">
        <title>Mumia zhuanghuii sp. nov. isolated from the intestinal contents of plateau pika (Ochotona curzoniae) in the Qinghai-Tibet plateau of China.</title>
        <authorList>
            <person name="Tian Z."/>
        </authorList>
    </citation>
    <scope>NUCLEOTIDE SEQUENCE [LARGE SCALE GENOMIC DNA]</scope>
    <source>
        <strain evidence="4">DSM 25564</strain>
    </source>
</reference>
<feature type="domain" description="Alpha/beta hydrolase fold-3" evidence="2">
    <location>
        <begin position="25"/>
        <end position="253"/>
    </location>
</feature>
<dbReference type="Proteomes" id="UP000327039">
    <property type="component" value="Unassembled WGS sequence"/>
</dbReference>
<sequence length="278" mass="29059">MSEPYAATDGLARVYPATGPSVAGLVWLHGGGFAYGDLDMPEADTVARELAARGVTVVSVDYRLAPVPEDWRHRRAEARTGHRYPAALDDVARVWRWAQDAAASLGVERFAIGGASAGANIAAGSVLRLLAANDPAVLPRSVVLAYPTLLALQPAPGPRLRAALDARPEADGFGYDSVRAMYENYLGGDVVGAPIDAVPGLASIAELAQFPPTLIVAGDHDELTVSAEVFAANLRAAGRAVDLVVEPGTVHGHLNRFELPQAAASIERIAAHLAAPQI</sequence>
<proteinExistence type="predicted"/>
<dbReference type="Pfam" id="PF07859">
    <property type="entry name" value="Abhydrolase_3"/>
    <property type="match status" value="1"/>
</dbReference>
<evidence type="ECO:0000259" key="2">
    <source>
        <dbReference type="Pfam" id="PF07859"/>
    </source>
</evidence>
<dbReference type="PANTHER" id="PTHR48081">
    <property type="entry name" value="AB HYDROLASE SUPERFAMILY PROTEIN C4A8.06C"/>
    <property type="match status" value="1"/>
</dbReference>